<dbReference type="InterPro" id="IPR036047">
    <property type="entry name" value="F-box-like_dom_sf"/>
</dbReference>
<dbReference type="InterPro" id="IPR011050">
    <property type="entry name" value="Pectin_lyase_fold/virulence"/>
</dbReference>
<evidence type="ECO:0000313" key="11">
    <source>
        <dbReference type="Proteomes" id="UP000001064"/>
    </source>
</evidence>
<dbReference type="GeneID" id="10506446"/>
<feature type="compositionally biased region" description="Low complexity" evidence="8">
    <location>
        <begin position="127"/>
        <end position="148"/>
    </location>
</feature>
<dbReference type="NCBIfam" id="TIGR03804">
    <property type="entry name" value="para_beta_helix"/>
    <property type="match status" value="1"/>
</dbReference>
<sequence length="821" mass="92348">MWNRLFNNKKIKFDQQELPNSYLLKDDDRDSDIESIEENFKDYHHQQHQNQQQQQQVEEEEEEEEEEEDQLFQDINNINIDLNNICNIKKRKKSISSRNNHHQQQQKYNKMKMGYFTAEETQEMIGNSNNNNSSNNNNNNNNLTSSSNDGDSTLDKTLDYKTATENLIDAMQLSNLTSGASSSASSHNSPGCSGISTSCGSNSTGGSSLQLINNSNGLSDEHWILIFHFLDFKTLVSLSETCHLFYRLSNDRFLWESLLKSDRKKVIILPPGTDLNQPVAIYKHRKDFDTISEALSHLTENKREIMLLAQGVYQENISIDKPVDIMGEGELGSVVIESSTGNTVSISAPYGSITNVAMRQHGHWFCIDIEKGSFSISKCDITNSTLSAVKIGRSASPWIANNFIHDCKEAGIAIFGGEGTIIGNHFTRNRYGSIEVVYSTSKPTIKLNRIFKNKGYGIHVHTNATAIISENIIEENESDGISCWGGASPVVSNNKIYGKGIYEYNQIFGQKLDGIRISKSNPQISHNTIHHNQGDGVRLVIRANPIITENHICENKRVGIHIYREGMGIVSNNYIYGNKNAGMQVYSRANATICNNKIVQNRCSGIYVSDYAIVNIKGNEITNNGEVGVEIVSGAKALCFEGNNINKNYEGGLAYYMDSKPIGYELTNTFHSNGSAGNQQYIMRQGREIMMYNTKKSNKDLEPISFLVENALQEGMCTLSFTREYYHAQYWYECRTCSEKKYNRSDIAVCEECAKKCHAGHDIGVRKYGHFYCDCGQQLSSPCQCMKPNQNSTSSNLPKPFVHPTHTTHQNINQQHISILS</sequence>
<dbReference type="OMA" id="CNNLEDG"/>
<dbReference type="InterPro" id="IPR039448">
    <property type="entry name" value="Beta_helix"/>
</dbReference>
<evidence type="ECO:0000256" key="6">
    <source>
        <dbReference type="ARBA" id="ARBA00022833"/>
    </source>
</evidence>
<protein>
    <recommendedName>
        <fullName evidence="9">UBR-type domain-containing protein</fullName>
    </recommendedName>
</protein>
<accession>F1A3P5</accession>
<evidence type="ECO:0000256" key="2">
    <source>
        <dbReference type="ARBA" id="ARBA00022723"/>
    </source>
</evidence>
<reference evidence="11" key="1">
    <citation type="journal article" date="2011" name="Genome Biol.">
        <title>Comparative genomics of the social amoebae Dictyostelium discoideum and Dictyostelium purpureum.</title>
        <authorList>
            <consortium name="US DOE Joint Genome Institute (JGI-PGF)"/>
            <person name="Sucgang R."/>
            <person name="Kuo A."/>
            <person name="Tian X."/>
            <person name="Salerno W."/>
            <person name="Parikh A."/>
            <person name="Feasley C.L."/>
            <person name="Dalin E."/>
            <person name="Tu H."/>
            <person name="Huang E."/>
            <person name="Barry K."/>
            <person name="Lindquist E."/>
            <person name="Shapiro H."/>
            <person name="Bruce D."/>
            <person name="Schmutz J."/>
            <person name="Salamov A."/>
            <person name="Fey P."/>
            <person name="Gaudet P."/>
            <person name="Anjard C."/>
            <person name="Babu M.M."/>
            <person name="Basu S."/>
            <person name="Bushmanova Y."/>
            <person name="van der Wel H."/>
            <person name="Katoh-Kurasawa M."/>
            <person name="Dinh C."/>
            <person name="Coutinho P.M."/>
            <person name="Saito T."/>
            <person name="Elias M."/>
            <person name="Schaap P."/>
            <person name="Kay R.R."/>
            <person name="Henrissat B."/>
            <person name="Eichinger L."/>
            <person name="Rivero F."/>
            <person name="Putnam N.H."/>
            <person name="West C.M."/>
            <person name="Loomis W.F."/>
            <person name="Chisholm R.L."/>
            <person name="Shaulsky G."/>
            <person name="Strassmann J.E."/>
            <person name="Queller D.C."/>
            <person name="Kuspa A."/>
            <person name="Grigoriev I.V."/>
        </authorList>
    </citation>
    <scope>NUCLEOTIDE SEQUENCE [LARGE SCALE GENOMIC DNA]</scope>
    <source>
        <strain evidence="11">QSDP1</strain>
    </source>
</reference>
<dbReference type="VEuPathDB" id="AmoebaDB:DICPUDRAFT_99910"/>
<keyword evidence="6" id="KW-0862">Zinc</keyword>
<organism evidence="10 11">
    <name type="scientific">Dictyostelium purpureum</name>
    <name type="common">Slime mold</name>
    <dbReference type="NCBI Taxonomy" id="5786"/>
    <lineage>
        <taxon>Eukaryota</taxon>
        <taxon>Amoebozoa</taxon>
        <taxon>Evosea</taxon>
        <taxon>Eumycetozoa</taxon>
        <taxon>Dictyostelia</taxon>
        <taxon>Dictyosteliales</taxon>
        <taxon>Dictyosteliaceae</taxon>
        <taxon>Dictyostelium</taxon>
    </lineage>
</organism>
<name>F1A3P5_DICPU</name>
<gene>
    <name evidence="10" type="ORF">DICPUDRAFT_99910</name>
</gene>
<dbReference type="GO" id="GO:0008270">
    <property type="term" value="F:zinc ion binding"/>
    <property type="evidence" value="ECO:0007669"/>
    <property type="project" value="UniProtKB-KW"/>
</dbReference>
<dbReference type="GO" id="GO:0042981">
    <property type="term" value="P:regulation of apoptotic process"/>
    <property type="evidence" value="ECO:0000318"/>
    <property type="project" value="GO_Central"/>
</dbReference>
<dbReference type="InterPro" id="IPR003126">
    <property type="entry name" value="Znf_UBR"/>
</dbReference>
<evidence type="ECO:0000313" key="10">
    <source>
        <dbReference type="EMBL" id="EGC29181.1"/>
    </source>
</evidence>
<keyword evidence="4" id="KW-0863">Zinc-finger</keyword>
<dbReference type="Pfam" id="PF12937">
    <property type="entry name" value="F-box-like"/>
    <property type="match status" value="1"/>
</dbReference>
<dbReference type="InterPro" id="IPR022441">
    <property type="entry name" value="Para_beta_helix_rpt-2"/>
</dbReference>
<dbReference type="SMART" id="SM00396">
    <property type="entry name" value="ZnF_UBR1"/>
    <property type="match status" value="1"/>
</dbReference>
<dbReference type="AlphaFoldDB" id="F1A3P5"/>
<dbReference type="InterPro" id="IPR012334">
    <property type="entry name" value="Pectin_lyas_fold"/>
</dbReference>
<dbReference type="Proteomes" id="UP000001064">
    <property type="component" value="Unassembled WGS sequence"/>
</dbReference>
<dbReference type="PROSITE" id="PS51157">
    <property type="entry name" value="ZF_UBR"/>
    <property type="match status" value="1"/>
</dbReference>
<dbReference type="InParanoid" id="F1A3P5"/>
<evidence type="ECO:0000256" key="5">
    <source>
        <dbReference type="ARBA" id="ARBA00022786"/>
    </source>
</evidence>
<dbReference type="SUPFAM" id="SSF81383">
    <property type="entry name" value="F-box domain"/>
    <property type="match status" value="1"/>
</dbReference>
<dbReference type="Pfam" id="PF13229">
    <property type="entry name" value="Beta_helix"/>
    <property type="match status" value="2"/>
</dbReference>
<dbReference type="RefSeq" id="XP_003294289.1">
    <property type="nucleotide sequence ID" value="XM_003294241.1"/>
</dbReference>
<feature type="region of interest" description="Disordered" evidence="8">
    <location>
        <begin position="125"/>
        <end position="156"/>
    </location>
</feature>
<feature type="compositionally biased region" description="Acidic residues" evidence="8">
    <location>
        <begin position="57"/>
        <end position="70"/>
    </location>
</feature>
<keyword evidence="3" id="KW-0677">Repeat</keyword>
<dbReference type="Gene3D" id="1.20.1280.50">
    <property type="match status" value="1"/>
</dbReference>
<dbReference type="SMART" id="SM00710">
    <property type="entry name" value="PbH1"/>
    <property type="match status" value="11"/>
</dbReference>
<evidence type="ECO:0000259" key="9">
    <source>
        <dbReference type="PROSITE" id="PS51157"/>
    </source>
</evidence>
<dbReference type="OrthoDB" id="427974at2759"/>
<comment type="pathway">
    <text evidence="1">Protein modification; protein ubiquitination.</text>
</comment>
<keyword evidence="11" id="KW-1185">Reference proteome</keyword>
<evidence type="ECO:0000256" key="7">
    <source>
        <dbReference type="PROSITE-ProRule" id="PRU00508"/>
    </source>
</evidence>
<dbReference type="eggNOG" id="KOG1777">
    <property type="taxonomic scope" value="Eukaryota"/>
</dbReference>
<dbReference type="InterPro" id="IPR006626">
    <property type="entry name" value="PbH1"/>
</dbReference>
<dbReference type="FunFam" id="1.20.1280.50:FF:000157">
    <property type="entry name" value="Predicted protein"/>
    <property type="match status" value="1"/>
</dbReference>
<dbReference type="CDD" id="cd19671">
    <property type="entry name" value="UBR-box_UBR4_5_6_7"/>
    <property type="match status" value="1"/>
</dbReference>
<dbReference type="InterPro" id="IPR001810">
    <property type="entry name" value="F-box_dom"/>
</dbReference>
<dbReference type="KEGG" id="dpp:DICPUDRAFT_99910"/>
<proteinExistence type="predicted"/>
<dbReference type="EMBL" id="GL871470">
    <property type="protein sequence ID" value="EGC29181.1"/>
    <property type="molecule type" value="Genomic_DNA"/>
</dbReference>
<evidence type="ECO:0000256" key="8">
    <source>
        <dbReference type="SAM" id="MobiDB-lite"/>
    </source>
</evidence>
<dbReference type="InterPro" id="IPR051550">
    <property type="entry name" value="SCF-Subunits/Alg-Epimerases"/>
</dbReference>
<dbReference type="FunFam" id="2.160.20.10:FF:000185">
    <property type="entry name" value="Uncharacterized protein"/>
    <property type="match status" value="1"/>
</dbReference>
<dbReference type="Gene3D" id="2.160.20.10">
    <property type="entry name" value="Single-stranded right-handed beta-helix, Pectin lyase-like"/>
    <property type="match status" value="2"/>
</dbReference>
<evidence type="ECO:0000256" key="4">
    <source>
        <dbReference type="ARBA" id="ARBA00022771"/>
    </source>
</evidence>
<evidence type="ECO:0000256" key="1">
    <source>
        <dbReference type="ARBA" id="ARBA00004906"/>
    </source>
</evidence>
<feature type="zinc finger region" description="UBR-type" evidence="7">
    <location>
        <begin position="715"/>
        <end position="788"/>
    </location>
</feature>
<feature type="region of interest" description="Disordered" evidence="8">
    <location>
        <begin position="22"/>
        <end position="70"/>
    </location>
</feature>
<dbReference type="PANTHER" id="PTHR22990:SF15">
    <property type="entry name" value="F-BOX ONLY PROTEIN 10"/>
    <property type="match status" value="1"/>
</dbReference>
<keyword evidence="2" id="KW-0479">Metal-binding</keyword>
<dbReference type="GO" id="GO:0006511">
    <property type="term" value="P:ubiquitin-dependent protein catabolic process"/>
    <property type="evidence" value="ECO:0000318"/>
    <property type="project" value="GO_Central"/>
</dbReference>
<dbReference type="InterPro" id="IPR006633">
    <property type="entry name" value="Carb-bd_sugar_hydrolysis-dom"/>
</dbReference>
<dbReference type="SMART" id="SM00722">
    <property type="entry name" value="CASH"/>
    <property type="match status" value="2"/>
</dbReference>
<dbReference type="SUPFAM" id="SSF51126">
    <property type="entry name" value="Pectin lyase-like"/>
    <property type="match status" value="2"/>
</dbReference>
<feature type="domain" description="UBR-type" evidence="9">
    <location>
        <begin position="715"/>
        <end position="788"/>
    </location>
</feature>
<dbReference type="PANTHER" id="PTHR22990">
    <property type="entry name" value="F-BOX ONLY PROTEIN"/>
    <property type="match status" value="1"/>
</dbReference>
<evidence type="ECO:0000256" key="3">
    <source>
        <dbReference type="ARBA" id="ARBA00022737"/>
    </source>
</evidence>
<keyword evidence="5" id="KW-0833">Ubl conjugation pathway</keyword>
<dbReference type="STRING" id="5786.F1A3P5"/>